<dbReference type="Proteomes" id="UP000054279">
    <property type="component" value="Unassembled WGS sequence"/>
</dbReference>
<evidence type="ECO:0008006" key="3">
    <source>
        <dbReference type="Google" id="ProtNLM"/>
    </source>
</evidence>
<dbReference type="EMBL" id="KN837158">
    <property type="protein sequence ID" value="KIJ38763.1"/>
    <property type="molecule type" value="Genomic_DNA"/>
</dbReference>
<dbReference type="OrthoDB" id="2269034at2759"/>
<dbReference type="AlphaFoldDB" id="A0A0C9U6Y0"/>
<feature type="non-terminal residue" evidence="1">
    <location>
        <position position="1"/>
    </location>
</feature>
<evidence type="ECO:0000313" key="1">
    <source>
        <dbReference type="EMBL" id="KIJ38763.1"/>
    </source>
</evidence>
<feature type="non-terminal residue" evidence="1">
    <location>
        <position position="71"/>
    </location>
</feature>
<name>A0A0C9U6Y0_SPHS4</name>
<organism evidence="1 2">
    <name type="scientific">Sphaerobolus stellatus (strain SS14)</name>
    <dbReference type="NCBI Taxonomy" id="990650"/>
    <lineage>
        <taxon>Eukaryota</taxon>
        <taxon>Fungi</taxon>
        <taxon>Dikarya</taxon>
        <taxon>Basidiomycota</taxon>
        <taxon>Agaricomycotina</taxon>
        <taxon>Agaricomycetes</taxon>
        <taxon>Phallomycetidae</taxon>
        <taxon>Geastrales</taxon>
        <taxon>Sphaerobolaceae</taxon>
        <taxon>Sphaerobolus</taxon>
    </lineage>
</organism>
<reference evidence="1 2" key="1">
    <citation type="submission" date="2014-06" db="EMBL/GenBank/DDBJ databases">
        <title>Evolutionary Origins and Diversification of the Mycorrhizal Mutualists.</title>
        <authorList>
            <consortium name="DOE Joint Genome Institute"/>
            <consortium name="Mycorrhizal Genomics Consortium"/>
            <person name="Kohler A."/>
            <person name="Kuo A."/>
            <person name="Nagy L.G."/>
            <person name="Floudas D."/>
            <person name="Copeland A."/>
            <person name="Barry K.W."/>
            <person name="Cichocki N."/>
            <person name="Veneault-Fourrey C."/>
            <person name="LaButti K."/>
            <person name="Lindquist E.A."/>
            <person name="Lipzen A."/>
            <person name="Lundell T."/>
            <person name="Morin E."/>
            <person name="Murat C."/>
            <person name="Riley R."/>
            <person name="Ohm R."/>
            <person name="Sun H."/>
            <person name="Tunlid A."/>
            <person name="Henrissat B."/>
            <person name="Grigoriev I.V."/>
            <person name="Hibbett D.S."/>
            <person name="Martin F."/>
        </authorList>
    </citation>
    <scope>NUCLEOTIDE SEQUENCE [LARGE SCALE GENOMIC DNA]</scope>
    <source>
        <strain evidence="1 2">SS14</strain>
    </source>
</reference>
<gene>
    <name evidence="1" type="ORF">M422DRAFT_104152</name>
</gene>
<dbReference type="HOGENOM" id="CLU_2747173_0_0_1"/>
<evidence type="ECO:0000313" key="2">
    <source>
        <dbReference type="Proteomes" id="UP000054279"/>
    </source>
</evidence>
<proteinExistence type="predicted"/>
<keyword evidence="2" id="KW-1185">Reference proteome</keyword>
<accession>A0A0C9U6Y0</accession>
<protein>
    <recommendedName>
        <fullName evidence="3">F-box domain-containing protein</fullName>
    </recommendedName>
</protein>
<sequence>YIPSASEATLIQQRCMARQQEIENIDELIAELNDRKWLLQHVCDVGKDLLSPIRRLPPELLTEIFMRCMPE</sequence>